<evidence type="ECO:0000313" key="10">
    <source>
        <dbReference type="Proteomes" id="UP001057375"/>
    </source>
</evidence>
<evidence type="ECO:0000256" key="1">
    <source>
        <dbReference type="ARBA" id="ARBA00004300"/>
    </source>
</evidence>
<feature type="region of interest" description="Disordered" evidence="7">
    <location>
        <begin position="144"/>
        <end position="186"/>
    </location>
</feature>
<keyword evidence="2" id="KW-0963">Cytoplasm</keyword>
<dbReference type="InterPro" id="IPR038558">
    <property type="entry name" value="SAS-6_N_sf"/>
</dbReference>
<gene>
    <name evidence="9" type="ORF">ADUPG1_005903</name>
</gene>
<accession>A0ABQ5KG25</accession>
<keyword evidence="3 6" id="KW-0175">Coiled coil</keyword>
<evidence type="ECO:0000313" key="9">
    <source>
        <dbReference type="EMBL" id="GKT31474.1"/>
    </source>
</evidence>
<dbReference type="Gene3D" id="2.170.210.20">
    <property type="entry name" value="Spindle assembly abnormal protein 6, N-terminal domain"/>
    <property type="match status" value="1"/>
</dbReference>
<comment type="caution">
    <text evidence="9">The sequence shown here is derived from an EMBL/GenBank/DDBJ whole genome shotgun (WGS) entry which is preliminary data.</text>
</comment>
<reference evidence="9" key="1">
    <citation type="submission" date="2022-03" db="EMBL/GenBank/DDBJ databases">
        <title>Draft genome sequence of Aduncisulcus paluster, a free-living microaerophilic Fornicata.</title>
        <authorList>
            <person name="Yuyama I."/>
            <person name="Kume K."/>
            <person name="Tamura T."/>
            <person name="Inagaki Y."/>
            <person name="Hashimoto T."/>
        </authorList>
    </citation>
    <scope>NUCLEOTIDE SEQUENCE</scope>
    <source>
        <strain evidence="9">NY0171</strain>
    </source>
</reference>
<name>A0ABQ5KG25_9EUKA</name>
<dbReference type="InterPro" id="IPR032396">
    <property type="entry name" value="SAS-6_N"/>
</dbReference>
<evidence type="ECO:0000256" key="6">
    <source>
        <dbReference type="SAM" id="Coils"/>
    </source>
</evidence>
<dbReference type="PANTHER" id="PTHR44281">
    <property type="entry name" value="SPINDLE ASSEMBLY ABNORMAL PROTEIN 6 HOMOLOG"/>
    <property type="match status" value="1"/>
</dbReference>
<feature type="compositionally biased region" description="Basic and acidic residues" evidence="7">
    <location>
        <begin position="221"/>
        <end position="234"/>
    </location>
</feature>
<proteinExistence type="predicted"/>
<comment type="subcellular location">
    <subcellularLocation>
        <location evidence="1">Cytoplasm</location>
        <location evidence="1">Cytoskeleton</location>
        <location evidence="1">Microtubule organizing center</location>
        <location evidence="1">Centrosome</location>
    </subcellularLocation>
</comment>
<feature type="compositionally biased region" description="Low complexity" evidence="7">
    <location>
        <begin position="542"/>
        <end position="562"/>
    </location>
</feature>
<evidence type="ECO:0000256" key="5">
    <source>
        <dbReference type="ARBA" id="ARBA00023306"/>
    </source>
</evidence>
<feature type="region of interest" description="Disordered" evidence="7">
    <location>
        <begin position="615"/>
        <end position="638"/>
    </location>
</feature>
<evidence type="ECO:0000256" key="7">
    <source>
        <dbReference type="SAM" id="MobiDB-lite"/>
    </source>
</evidence>
<feature type="region of interest" description="Disordered" evidence="7">
    <location>
        <begin position="510"/>
        <end position="577"/>
    </location>
</feature>
<evidence type="ECO:0000256" key="3">
    <source>
        <dbReference type="ARBA" id="ARBA00023054"/>
    </source>
</evidence>
<dbReference type="EMBL" id="BQXS01009684">
    <property type="protein sequence ID" value="GKT31474.1"/>
    <property type="molecule type" value="Genomic_DNA"/>
</dbReference>
<evidence type="ECO:0000256" key="4">
    <source>
        <dbReference type="ARBA" id="ARBA00023212"/>
    </source>
</evidence>
<keyword evidence="10" id="KW-1185">Reference proteome</keyword>
<sequence length="652" mass="74233">MQVPYILESCHPKMSLFGYLSIENHKENKIVISFTSDGAPKYIFYRISLDRDKFIQIKNDNRLRIDFKDFPDLLRSWANEVCKAESILVFVLKIHDTMDCGPSAEFLLEEQHDIQTVRRFTMKMEAPSHEDIISHLHHRLLEQQQQTSVARDAEADAKHETKEMQETMETAEKEMESRTKELTEREKKWAQEIEDLENEVSLQKEHEEALIQSYSGQLESLKEQDVKHQRDSQEHISALSKQLSDSETQISFLKTQLETSVKERESSETQWKERCSSLELTINIHESTLKEEKMKAQVVTDKCQESSSMITALSSKVDTLEREIASKDALIAAKQSLYQQTQESLHDCRKRLSLLDQELASSTDSWKSCLKDIELLRTKIDSKEREITHLKHSEGEIKSRLISCQADCVEKAEKIAELNGKLEKKTEDYRESHASVLQLTKKLAQAQTKEQRLLQDVQRHSALGFADAMMFSTHPNAIHGDGMMYEEYAGIPMHHQSSPHLEVDSHQFGMLDSTAPLDDPRSQSGDSTRIKGKDTMEGGEETQQPTISQQPISQQPISQQPTKFVHPSAGTVHPSAGTVHLSAGTEHVSPTLSPSYHHQDHSVYDEAGQILGQYHHGPISSRHETGFGDISSSHSHHSNPAFVQAMYDLTQE</sequence>
<dbReference type="Pfam" id="PF16531">
    <property type="entry name" value="SAS-6_N"/>
    <property type="match status" value="1"/>
</dbReference>
<feature type="region of interest" description="Disordered" evidence="7">
    <location>
        <begin position="221"/>
        <end position="242"/>
    </location>
</feature>
<feature type="compositionally biased region" description="Basic and acidic residues" evidence="7">
    <location>
        <begin position="151"/>
        <end position="186"/>
    </location>
</feature>
<dbReference type="Gene3D" id="1.10.287.1490">
    <property type="match status" value="1"/>
</dbReference>
<keyword evidence="5" id="KW-0131">Cell cycle</keyword>
<keyword evidence="4" id="KW-0206">Cytoskeleton</keyword>
<feature type="coiled-coil region" evidence="6">
    <location>
        <begin position="373"/>
        <end position="456"/>
    </location>
</feature>
<organism evidence="9 10">
    <name type="scientific">Aduncisulcus paluster</name>
    <dbReference type="NCBI Taxonomy" id="2918883"/>
    <lineage>
        <taxon>Eukaryota</taxon>
        <taxon>Metamonada</taxon>
        <taxon>Carpediemonas-like organisms</taxon>
        <taxon>Aduncisulcus</taxon>
    </lineage>
</organism>
<dbReference type="Proteomes" id="UP001057375">
    <property type="component" value="Unassembled WGS sequence"/>
</dbReference>
<feature type="domain" description="Spindle assembly abnormal protein 6 N-terminal" evidence="8">
    <location>
        <begin position="25"/>
        <end position="117"/>
    </location>
</feature>
<evidence type="ECO:0000259" key="8">
    <source>
        <dbReference type="Pfam" id="PF16531"/>
    </source>
</evidence>
<protein>
    <recommendedName>
        <fullName evidence="8">Spindle assembly abnormal protein 6 N-terminal domain-containing protein</fullName>
    </recommendedName>
</protein>
<dbReference type="PANTHER" id="PTHR44281:SF2">
    <property type="entry name" value="SPINDLE ASSEMBLY ABNORMAL PROTEIN 6 HOMOLOG"/>
    <property type="match status" value="1"/>
</dbReference>
<evidence type="ECO:0000256" key="2">
    <source>
        <dbReference type="ARBA" id="ARBA00022490"/>
    </source>
</evidence>